<dbReference type="GO" id="GO:0016705">
    <property type="term" value="F:oxidoreductase activity, acting on paired donors, with incorporation or reduction of molecular oxygen"/>
    <property type="evidence" value="ECO:0007669"/>
    <property type="project" value="InterPro"/>
</dbReference>
<sequence>MDILDAATHADPYPYYASLRARGGLTEHPEAGVWAASSAEAVSLVLSHPACRVRPVDQPVPAALGNGLTARLFGRLMRMNDGPPHRCPRRVFQPALAWDPAYLVEAWADDFLAGLPLPASAEAIERWMFEFPVAAMGRLLGFEASQGSPLATLTRTFVACLSPRSDAGQLRAAEEAAGNLQRLMGARLGDDAGRSPLLRRLHRDAEDVLDEEGVLANLIGLLAQTCEATAGLIGNAVVALAREPGLQAEIAGEPEHVDALIAEVLRFDPPVQNTRRFLATPLAFQGVHLPEGATVLVLLASANRDPALNASPDRFLLDRPDRQGFGFGADRHRCPGQTLALAIARAVLTRLIPDLDIAALLVGRWCYRPSLNGRMPAFLGRAHP</sequence>
<dbReference type="PANTHER" id="PTHR46696">
    <property type="entry name" value="P450, PUTATIVE (EUROFUNG)-RELATED"/>
    <property type="match status" value="1"/>
</dbReference>
<comment type="similarity">
    <text evidence="2 3">Belongs to the cytochrome P450 family.</text>
</comment>
<name>A0A553H4P2_9PSED</name>
<dbReference type="EMBL" id="VJOY01000001">
    <property type="protein sequence ID" value="TRX76735.1"/>
    <property type="molecule type" value="Genomic_DNA"/>
</dbReference>
<dbReference type="InterPro" id="IPR001128">
    <property type="entry name" value="Cyt_P450"/>
</dbReference>
<keyword evidence="3" id="KW-0503">Monooxygenase</keyword>
<dbReference type="OrthoDB" id="4258484at2"/>
<accession>A0A553H4P2</accession>
<evidence type="ECO:0000313" key="5">
    <source>
        <dbReference type="Proteomes" id="UP000315235"/>
    </source>
</evidence>
<protein>
    <submittedName>
        <fullName evidence="4">Cytochrome P450</fullName>
    </submittedName>
</protein>
<reference evidence="4 5" key="1">
    <citation type="submission" date="2019-07" db="EMBL/GenBank/DDBJ databases">
        <title>Pseudomonas mangiferae sp. nov., isolated from bark of mango tree in Thailand.</title>
        <authorList>
            <person name="Srisuk N."/>
            <person name="Anurat P."/>
        </authorList>
    </citation>
    <scope>NUCLEOTIDE SEQUENCE [LARGE SCALE GENOMIC DNA]</scope>
    <source>
        <strain evidence="4 5">DMKU_BBB3-04</strain>
    </source>
</reference>
<dbReference type="Proteomes" id="UP000315235">
    <property type="component" value="Unassembled WGS sequence"/>
</dbReference>
<dbReference type="PROSITE" id="PS00086">
    <property type="entry name" value="CYTOCHROME_P450"/>
    <property type="match status" value="1"/>
</dbReference>
<proteinExistence type="inferred from homology"/>
<keyword evidence="3" id="KW-0560">Oxidoreductase</keyword>
<dbReference type="GO" id="GO:0020037">
    <property type="term" value="F:heme binding"/>
    <property type="evidence" value="ECO:0007669"/>
    <property type="project" value="InterPro"/>
</dbReference>
<keyword evidence="5" id="KW-1185">Reference proteome</keyword>
<keyword evidence="3" id="KW-0349">Heme</keyword>
<evidence type="ECO:0000256" key="2">
    <source>
        <dbReference type="ARBA" id="ARBA00010617"/>
    </source>
</evidence>
<evidence type="ECO:0000313" key="4">
    <source>
        <dbReference type="EMBL" id="TRX76735.1"/>
    </source>
</evidence>
<gene>
    <name evidence="4" type="ORF">FM069_01570</name>
</gene>
<dbReference type="InterPro" id="IPR036396">
    <property type="entry name" value="Cyt_P450_sf"/>
</dbReference>
<dbReference type="PANTHER" id="PTHR46696:SF1">
    <property type="entry name" value="CYTOCHROME P450 YJIB-RELATED"/>
    <property type="match status" value="1"/>
</dbReference>
<dbReference type="RefSeq" id="WP_143486433.1">
    <property type="nucleotide sequence ID" value="NZ_VJOY01000001.1"/>
</dbReference>
<dbReference type="GO" id="GO:0005506">
    <property type="term" value="F:iron ion binding"/>
    <property type="evidence" value="ECO:0007669"/>
    <property type="project" value="InterPro"/>
</dbReference>
<comment type="cofactor">
    <cofactor evidence="1">
        <name>heme</name>
        <dbReference type="ChEBI" id="CHEBI:30413"/>
    </cofactor>
</comment>
<keyword evidence="3" id="KW-0408">Iron</keyword>
<dbReference type="Pfam" id="PF00067">
    <property type="entry name" value="p450"/>
    <property type="match status" value="1"/>
</dbReference>
<comment type="caution">
    <text evidence="4">The sequence shown here is derived from an EMBL/GenBank/DDBJ whole genome shotgun (WGS) entry which is preliminary data.</text>
</comment>
<dbReference type="Gene3D" id="1.10.630.10">
    <property type="entry name" value="Cytochrome P450"/>
    <property type="match status" value="1"/>
</dbReference>
<dbReference type="PRINTS" id="PR00359">
    <property type="entry name" value="BP450"/>
</dbReference>
<dbReference type="SUPFAM" id="SSF48264">
    <property type="entry name" value="Cytochrome P450"/>
    <property type="match status" value="1"/>
</dbReference>
<dbReference type="InterPro" id="IPR017972">
    <property type="entry name" value="Cyt_P450_CS"/>
</dbReference>
<evidence type="ECO:0000256" key="3">
    <source>
        <dbReference type="RuleBase" id="RU000461"/>
    </source>
</evidence>
<dbReference type="GO" id="GO:0004497">
    <property type="term" value="F:monooxygenase activity"/>
    <property type="evidence" value="ECO:0007669"/>
    <property type="project" value="UniProtKB-KW"/>
</dbReference>
<dbReference type="CDD" id="cd11036">
    <property type="entry name" value="AknT-like"/>
    <property type="match status" value="1"/>
</dbReference>
<keyword evidence="3" id="KW-0479">Metal-binding</keyword>
<dbReference type="InterPro" id="IPR002397">
    <property type="entry name" value="Cyt_P450_B"/>
</dbReference>
<organism evidence="4 5">
    <name type="scientific">Pseudomonas mangiferae</name>
    <dbReference type="NCBI Taxonomy" id="2593654"/>
    <lineage>
        <taxon>Bacteria</taxon>
        <taxon>Pseudomonadati</taxon>
        <taxon>Pseudomonadota</taxon>
        <taxon>Gammaproteobacteria</taxon>
        <taxon>Pseudomonadales</taxon>
        <taxon>Pseudomonadaceae</taxon>
        <taxon>Pseudomonas</taxon>
    </lineage>
</organism>
<evidence type="ECO:0000256" key="1">
    <source>
        <dbReference type="ARBA" id="ARBA00001971"/>
    </source>
</evidence>
<dbReference type="AlphaFoldDB" id="A0A553H4P2"/>